<evidence type="ECO:0000313" key="2">
    <source>
        <dbReference type="EMBL" id="KAF5661758.1"/>
    </source>
</evidence>
<dbReference type="Proteomes" id="UP000567885">
    <property type="component" value="Unassembled WGS sequence"/>
</dbReference>
<dbReference type="AlphaFoldDB" id="A0A8H5WKS7"/>
<accession>A0A8H5WKS7</accession>
<feature type="compositionally biased region" description="Acidic residues" evidence="1">
    <location>
        <begin position="141"/>
        <end position="150"/>
    </location>
</feature>
<protein>
    <submittedName>
        <fullName evidence="2">Altered inheritance of mitochondria 6</fullName>
    </submittedName>
</protein>
<keyword evidence="3" id="KW-1185">Reference proteome</keyword>
<organism evidence="2 3">
    <name type="scientific">Fusarium heterosporum</name>
    <dbReference type="NCBI Taxonomy" id="42747"/>
    <lineage>
        <taxon>Eukaryota</taxon>
        <taxon>Fungi</taxon>
        <taxon>Dikarya</taxon>
        <taxon>Ascomycota</taxon>
        <taxon>Pezizomycotina</taxon>
        <taxon>Sordariomycetes</taxon>
        <taxon>Hypocreomycetidae</taxon>
        <taxon>Hypocreales</taxon>
        <taxon>Nectriaceae</taxon>
        <taxon>Fusarium</taxon>
        <taxon>Fusarium heterosporum species complex</taxon>
    </lineage>
</organism>
<dbReference type="EMBL" id="JAAGWQ010000174">
    <property type="protein sequence ID" value="KAF5661758.1"/>
    <property type="molecule type" value="Genomic_DNA"/>
</dbReference>
<dbReference type="OrthoDB" id="4153866at2759"/>
<gene>
    <name evidence="2" type="ORF">FHETE_8293</name>
</gene>
<evidence type="ECO:0000313" key="3">
    <source>
        <dbReference type="Proteomes" id="UP000567885"/>
    </source>
</evidence>
<proteinExistence type="predicted"/>
<reference evidence="2 3" key="1">
    <citation type="submission" date="2020-05" db="EMBL/GenBank/DDBJ databases">
        <title>Identification and distribution of gene clusters putatively required for synthesis of sphingolipid metabolism inhibitors in phylogenetically diverse species of the filamentous fungus Fusarium.</title>
        <authorList>
            <person name="Kim H.-S."/>
            <person name="Busman M."/>
            <person name="Brown D.W."/>
            <person name="Divon H."/>
            <person name="Uhlig S."/>
            <person name="Proctor R.H."/>
        </authorList>
    </citation>
    <scope>NUCLEOTIDE SEQUENCE [LARGE SCALE GENOMIC DNA]</scope>
    <source>
        <strain evidence="2 3">NRRL 20693</strain>
    </source>
</reference>
<feature type="region of interest" description="Disordered" evidence="1">
    <location>
        <begin position="119"/>
        <end position="154"/>
    </location>
</feature>
<dbReference type="CDD" id="cd09917">
    <property type="entry name" value="F-box_SF"/>
    <property type="match status" value="1"/>
</dbReference>
<name>A0A8H5WKS7_FUSHE</name>
<dbReference type="InterPro" id="IPR036047">
    <property type="entry name" value="F-box-like_dom_sf"/>
</dbReference>
<evidence type="ECO:0000256" key="1">
    <source>
        <dbReference type="SAM" id="MobiDB-lite"/>
    </source>
</evidence>
<comment type="caution">
    <text evidence="2">The sequence shown here is derived from an EMBL/GenBank/DDBJ whole genome shotgun (WGS) entry which is preliminary data.</text>
</comment>
<dbReference type="SUPFAM" id="SSF81383">
    <property type="entry name" value="F-box domain"/>
    <property type="match status" value="1"/>
</dbReference>
<sequence length="603" mass="68666">MLETQDNDGNNVPCLPTEIWLQIFQSMPSILSIADMMRLCRVNKTFQKMSMEAILESDILSRVGYWDPMRGRTCWYESRGRRRGIHPVTCHLVDSDSETESESILPSWYTSYPPPQERFFPDSPGDTSDEASSEASISSDWCEDDEESEVGDPVPTDEFWVMHLMTRTMGRIKSKPPTRDHLLIRKVAEYIWKWRLDNNPLEILPTGALFKDVVHTICEVAVKYGYTVDRRAFFLSNESKTFDHESFVMDETCAVFRDMLITFAVFTNEAAFLENILSREYPDLCPHQDLKKQPLDEKDIEQRPIRYRFPQVSADELADCYPPECGKNLIKLESPVKLAVMTGNIHCASIILRSLVDHRHELYLAREEIITTASLPKQVDFLRLAVESGPPLTAYDIVAPSLSDHLWMHSRGESSTRTKAGVVLSKMLETTTDLEVFDIAYEAVLAGYVEEEGVWWTVPPESFGEPADTLSSWGARRLQRAVLDDSPRIVQRLLQLGYSSLSAKSLTESKQVALDLASYLVINEATQGMKFPDTDRLGRFSVHERFFGGHRRRRKFILKVIRLAMEQRSTEMRRVLDASDDLEGVSGYTSLVAEDGVGAECVL</sequence>